<dbReference type="AlphaFoldDB" id="A0A2U1A6E9"/>
<dbReference type="GO" id="GO:0033720">
    <property type="term" value="F:(S)-mandelate dehydrogenase activity"/>
    <property type="evidence" value="ECO:0007669"/>
    <property type="project" value="UniProtKB-EC"/>
</dbReference>
<dbReference type="GO" id="GO:0004459">
    <property type="term" value="F:L-lactate dehydrogenase (NAD+) activity"/>
    <property type="evidence" value="ECO:0007669"/>
    <property type="project" value="TreeGrafter"/>
</dbReference>
<proteinExistence type="inferred from homology"/>
<feature type="binding site" evidence="7">
    <location>
        <begin position="319"/>
        <end position="323"/>
    </location>
    <ligand>
        <name>FMN</name>
        <dbReference type="ChEBI" id="CHEBI:58210"/>
    </ligand>
</feature>
<comment type="cofactor">
    <cofactor evidence="1">
        <name>FMN</name>
        <dbReference type="ChEBI" id="CHEBI:58210"/>
    </cofactor>
</comment>
<protein>
    <submittedName>
        <fullName evidence="10">(S)-mandelate dehydrogenase</fullName>
        <ecNumber evidence="9">1.1.99.31</ecNumber>
    </submittedName>
</protein>
<reference evidence="10 11" key="1">
    <citation type="submission" date="2018-06" db="EMBL/GenBank/DDBJ databases">
        <title>Genomic Encyclopedia of Type Strains, Phase IV (KMG-V): Genome sequencing to study the core and pangenomes of soil and plant-associated prokaryotes.</title>
        <authorList>
            <person name="Whitman W."/>
        </authorList>
    </citation>
    <scope>NUCLEOTIDE SEQUENCE [LARGE SCALE GENOMIC DNA]</scope>
    <source>
        <strain evidence="10 11">SRCL-318</strain>
        <strain evidence="9 12">SRMrh-85</strain>
    </source>
</reference>
<dbReference type="SUPFAM" id="SSF51395">
    <property type="entry name" value="FMN-linked oxidoreductases"/>
    <property type="match status" value="1"/>
</dbReference>
<dbReference type="GO" id="GO:0009060">
    <property type="term" value="P:aerobic respiration"/>
    <property type="evidence" value="ECO:0007669"/>
    <property type="project" value="TreeGrafter"/>
</dbReference>
<keyword evidence="2 7" id="KW-0285">Flavoprotein</keyword>
<evidence type="ECO:0000256" key="6">
    <source>
        <dbReference type="PIRSR" id="PIRSR000138-1"/>
    </source>
</evidence>
<name>A0A2U1A6E9_9BURK</name>
<accession>A0A2U1A6E9</accession>
<dbReference type="Pfam" id="PF01070">
    <property type="entry name" value="FMN_dh"/>
    <property type="match status" value="1"/>
</dbReference>
<dbReference type="Gene3D" id="3.20.20.70">
    <property type="entry name" value="Aldolase class I"/>
    <property type="match status" value="1"/>
</dbReference>
<dbReference type="PIRSF" id="PIRSF000138">
    <property type="entry name" value="Al-hdrx_acd_dh"/>
    <property type="match status" value="1"/>
</dbReference>
<dbReference type="GO" id="GO:0005886">
    <property type="term" value="C:plasma membrane"/>
    <property type="evidence" value="ECO:0007669"/>
    <property type="project" value="TreeGrafter"/>
</dbReference>
<feature type="binding site" evidence="7">
    <location>
        <position position="140"/>
    </location>
    <ligand>
        <name>FMN</name>
        <dbReference type="ChEBI" id="CHEBI:58210"/>
    </ligand>
</feature>
<organism evidence="10 11">
    <name type="scientific">Paraburkholderia silvatlantica</name>
    <dbReference type="NCBI Taxonomy" id="321895"/>
    <lineage>
        <taxon>Bacteria</taxon>
        <taxon>Pseudomonadati</taxon>
        <taxon>Pseudomonadota</taxon>
        <taxon>Betaproteobacteria</taxon>
        <taxon>Burkholderiales</taxon>
        <taxon>Burkholderiaceae</taxon>
        <taxon>Paraburkholderia</taxon>
    </lineage>
</organism>
<dbReference type="PROSITE" id="PS00557">
    <property type="entry name" value="FMN_HYDROXY_ACID_DH_1"/>
    <property type="match status" value="1"/>
</dbReference>
<comment type="similarity">
    <text evidence="5">Belongs to the FMN-dependent alpha-hydroxy acid dehydrogenase family.</text>
</comment>
<dbReference type="InterPro" id="IPR013785">
    <property type="entry name" value="Aldolase_TIM"/>
</dbReference>
<dbReference type="EC" id="1.1.99.31" evidence="9"/>
<dbReference type="InterPro" id="IPR037396">
    <property type="entry name" value="FMN_HAD"/>
</dbReference>
<feature type="binding site" evidence="7">
    <location>
        <position position="119"/>
    </location>
    <ligand>
        <name>FMN</name>
        <dbReference type="ChEBI" id="CHEBI:58210"/>
    </ligand>
</feature>
<dbReference type="Proteomes" id="UP000247772">
    <property type="component" value="Unassembled WGS sequence"/>
</dbReference>
<dbReference type="GO" id="GO:0010181">
    <property type="term" value="F:FMN binding"/>
    <property type="evidence" value="ECO:0007669"/>
    <property type="project" value="InterPro"/>
</dbReference>
<sequence>MTRRPVAAHDRQLRRAASIGDLRALARRRLPRMVFDYIDGAAGEEHTARRNRTAFQRVLLKPEVLVDVSTRSTATRLFGQDVAMPVVVGPTGLNGAAWESGDLCLARGAARANIPFVMSTAATVGLPEMDAAAGRLRWFQLYMLKDKGLAREFLQQIARYEFGVLQLTVDTAVGGRRNRDIRNGFTLPFRWTVANLLDGARHGRWAFQMARQGVPSLKVFADLLGSAARGSTISEVMQQQISASLTWNDIAWLRDQWQGTLVLKGLIAPAHARLAREVGADGVVVSNHGGRQLDGAGSTIEALPAFCDAAHDDLTVLVDSGFRTGSDIAKALALGAHGVQLGRATLYGLAAKGEPGVARALEILRHELETTMALCGARTVAEMRGKCTMAPAHDVLHEPALASSDM</sequence>
<evidence type="ECO:0000256" key="1">
    <source>
        <dbReference type="ARBA" id="ARBA00001917"/>
    </source>
</evidence>
<dbReference type="EMBL" id="QJSQ01000030">
    <property type="protein sequence ID" value="PYE16211.1"/>
    <property type="molecule type" value="Genomic_DNA"/>
</dbReference>
<dbReference type="InterPro" id="IPR008259">
    <property type="entry name" value="FMN_hydac_DH_AS"/>
</dbReference>
<dbReference type="PANTHER" id="PTHR10578:SF107">
    <property type="entry name" value="2-HYDROXYACID OXIDASE 1"/>
    <property type="match status" value="1"/>
</dbReference>
<feature type="binding site" evidence="7">
    <location>
        <begin position="90"/>
        <end position="92"/>
    </location>
    <ligand>
        <name>FMN</name>
        <dbReference type="ChEBI" id="CHEBI:58210"/>
    </ligand>
</feature>
<dbReference type="CDD" id="cd02809">
    <property type="entry name" value="alpha_hydroxyacid_oxid_FMN"/>
    <property type="match status" value="1"/>
</dbReference>
<feature type="binding site" evidence="7">
    <location>
        <position position="288"/>
    </location>
    <ligand>
        <name>glyoxylate</name>
        <dbReference type="ChEBI" id="CHEBI:36655"/>
    </ligand>
</feature>
<dbReference type="EMBL" id="JACHVZ010000009">
    <property type="protein sequence ID" value="MBB2929269.1"/>
    <property type="molecule type" value="Genomic_DNA"/>
</dbReference>
<evidence type="ECO:0000256" key="3">
    <source>
        <dbReference type="ARBA" id="ARBA00022643"/>
    </source>
</evidence>
<dbReference type="InterPro" id="IPR000262">
    <property type="entry name" value="FMN-dep_DH"/>
</dbReference>
<evidence type="ECO:0000313" key="12">
    <source>
        <dbReference type="Proteomes" id="UP000533533"/>
    </source>
</evidence>
<feature type="domain" description="FMN hydroxy acid dehydrogenase" evidence="8">
    <location>
        <begin position="11"/>
        <end position="393"/>
    </location>
</feature>
<keyword evidence="12" id="KW-1185">Reference proteome</keyword>
<dbReference type="RefSeq" id="WP_110386642.1">
    <property type="nucleotide sequence ID" value="NZ_JACHVZ010000009.1"/>
</dbReference>
<evidence type="ECO:0000256" key="2">
    <source>
        <dbReference type="ARBA" id="ARBA00022630"/>
    </source>
</evidence>
<feature type="binding site" evidence="7">
    <location>
        <position position="291"/>
    </location>
    <ligand>
        <name>glyoxylate</name>
        <dbReference type="ChEBI" id="CHEBI:36655"/>
    </ligand>
</feature>
<dbReference type="PROSITE" id="PS51349">
    <property type="entry name" value="FMN_HYDROXY_ACID_DH_2"/>
    <property type="match status" value="1"/>
</dbReference>
<feature type="binding site" evidence="7">
    <location>
        <position position="177"/>
    </location>
    <ligand>
        <name>glyoxylate</name>
        <dbReference type="ChEBI" id="CHEBI:36655"/>
    </ligand>
</feature>
<dbReference type="InterPro" id="IPR012133">
    <property type="entry name" value="Alpha-hydoxy_acid_DH_FMN"/>
</dbReference>
<keyword evidence="4 9" id="KW-0560">Oxidoreductase</keyword>
<feature type="binding site" evidence="7">
    <location>
        <begin position="342"/>
        <end position="343"/>
    </location>
    <ligand>
        <name>FMN</name>
        <dbReference type="ChEBI" id="CHEBI:58210"/>
    </ligand>
</feature>
<evidence type="ECO:0000259" key="8">
    <source>
        <dbReference type="PROSITE" id="PS51349"/>
    </source>
</evidence>
<feature type="binding site" evidence="7">
    <location>
        <position position="142"/>
    </location>
    <ligand>
        <name>glyoxylate</name>
        <dbReference type="ChEBI" id="CHEBI:36655"/>
    </ligand>
</feature>
<gene>
    <name evidence="10" type="ORF">C7410_13058</name>
    <name evidence="9" type="ORF">FHX59_003700</name>
</gene>
<keyword evidence="3 7" id="KW-0288">FMN</keyword>
<dbReference type="FunFam" id="3.20.20.70:FF:000029">
    <property type="entry name" value="L-lactate dehydrogenase"/>
    <property type="match status" value="1"/>
</dbReference>
<feature type="binding site" evidence="7">
    <location>
        <position position="264"/>
    </location>
    <ligand>
        <name>FMN</name>
        <dbReference type="ChEBI" id="CHEBI:58210"/>
    </ligand>
</feature>
<dbReference type="PANTHER" id="PTHR10578">
    <property type="entry name" value="S -2-HYDROXY-ACID OXIDASE-RELATED"/>
    <property type="match status" value="1"/>
</dbReference>
<evidence type="ECO:0000313" key="11">
    <source>
        <dbReference type="Proteomes" id="UP000247772"/>
    </source>
</evidence>
<evidence type="ECO:0000256" key="5">
    <source>
        <dbReference type="ARBA" id="ARBA00024042"/>
    </source>
</evidence>
<feature type="binding site" evidence="7">
    <location>
        <position position="168"/>
    </location>
    <ligand>
        <name>FMN</name>
        <dbReference type="ChEBI" id="CHEBI:58210"/>
    </ligand>
</feature>
<evidence type="ECO:0000313" key="10">
    <source>
        <dbReference type="EMBL" id="PYE16211.1"/>
    </source>
</evidence>
<feature type="active site" description="Proton acceptor" evidence="6">
    <location>
        <position position="288"/>
    </location>
</feature>
<evidence type="ECO:0000256" key="7">
    <source>
        <dbReference type="PIRSR" id="PIRSR000138-2"/>
    </source>
</evidence>
<feature type="binding site" evidence="7">
    <location>
        <position position="37"/>
    </location>
    <ligand>
        <name>glyoxylate</name>
        <dbReference type="ChEBI" id="CHEBI:36655"/>
    </ligand>
</feature>
<feature type="binding site" evidence="7">
    <location>
        <position position="286"/>
    </location>
    <ligand>
        <name>FMN</name>
        <dbReference type="ChEBI" id="CHEBI:58210"/>
    </ligand>
</feature>
<dbReference type="Proteomes" id="UP000533533">
    <property type="component" value="Unassembled WGS sequence"/>
</dbReference>
<comment type="caution">
    <text evidence="10">The sequence shown here is derived from an EMBL/GenBank/DDBJ whole genome shotgun (WGS) entry which is preliminary data.</text>
</comment>
<evidence type="ECO:0000256" key="4">
    <source>
        <dbReference type="ARBA" id="ARBA00023002"/>
    </source>
</evidence>
<evidence type="ECO:0000313" key="9">
    <source>
        <dbReference type="EMBL" id="MBB2929269.1"/>
    </source>
</evidence>
<dbReference type="OrthoDB" id="9770452at2"/>